<dbReference type="Proteomes" id="UP000198371">
    <property type="component" value="Chromosome 1"/>
</dbReference>
<protein>
    <submittedName>
        <fullName evidence="1">Uncharacterized protein</fullName>
    </submittedName>
</protein>
<keyword evidence="2" id="KW-1185">Reference proteome</keyword>
<dbReference type="EMBL" id="CP022353">
    <property type="protein sequence ID" value="ASK54962.1"/>
    <property type="molecule type" value="Genomic_DNA"/>
</dbReference>
<name>A0AAU8WEB8_9VIBR</name>
<dbReference type="KEGG" id="vti:CEQ48_09215"/>
<dbReference type="RefSeq" id="WP_089071032.1">
    <property type="nucleotide sequence ID" value="NZ_CP022353.1"/>
</dbReference>
<sequence>MITVHRHYRVAGKPQLNAHIEISPLGKLSIDVMETHQHHAADFEQVKFEKKIGHTRIVSTNKKRPWQLFLEEQDARELSHLIEDATDELEQLMNDL</sequence>
<accession>A0AAU8WEB8</accession>
<reference evidence="2" key="1">
    <citation type="journal article" date="2017" name="Genome Announc.">
        <title>Complete Genome Sequence of Vibrio sp. Strain 2521-89, a Close Relative of Vibrio cholerae Isolated from Lake Water in New Mexico, USA.</title>
        <authorList>
            <person name="Liang K."/>
            <person name="Orata F.D."/>
            <person name="Winkjer N.S."/>
            <person name="Rowe L.A."/>
            <person name="Tarr C.L."/>
            <person name="Boucher Y."/>
        </authorList>
    </citation>
    <scope>NUCLEOTIDE SEQUENCE [LARGE SCALE GENOMIC DNA]</scope>
    <source>
        <strain evidence="2">2521-89</strain>
    </source>
</reference>
<evidence type="ECO:0000313" key="1">
    <source>
        <dbReference type="EMBL" id="ASK54962.1"/>
    </source>
</evidence>
<dbReference type="AlphaFoldDB" id="A0AAU8WEB8"/>
<proteinExistence type="predicted"/>
<organism evidence="1 2">
    <name type="scientific">Vibrio tarriae</name>
    <dbReference type="NCBI Taxonomy" id="2014742"/>
    <lineage>
        <taxon>Bacteria</taxon>
        <taxon>Pseudomonadati</taxon>
        <taxon>Pseudomonadota</taxon>
        <taxon>Gammaproteobacteria</taxon>
        <taxon>Vibrionales</taxon>
        <taxon>Vibrionaceae</taxon>
        <taxon>Vibrio</taxon>
    </lineage>
</organism>
<gene>
    <name evidence="1" type="ORF">CEQ48_09215</name>
</gene>
<reference evidence="1 2" key="2">
    <citation type="submission" date="2017-06" db="EMBL/GenBank/DDBJ databases">
        <title>Complete genome sequence of Vibrio sp. 2521-89, a close relative of Vibrio cholerae isolated from lake water in New Mexico, USA.</title>
        <authorList>
            <person name="Liang K."/>
            <person name="Orata F.D."/>
            <person name="Winkjer N.S."/>
            <person name="Tarr C.L."/>
            <person name="Boucher Y."/>
        </authorList>
    </citation>
    <scope>NUCLEOTIDE SEQUENCE [LARGE SCALE GENOMIC DNA]</scope>
    <source>
        <strain evidence="1 2">2521-89</strain>
    </source>
</reference>
<evidence type="ECO:0000313" key="2">
    <source>
        <dbReference type="Proteomes" id="UP000198371"/>
    </source>
</evidence>